<dbReference type="RefSeq" id="WP_091267407.1">
    <property type="nucleotide sequence ID" value="NZ_FNFK01000030.1"/>
</dbReference>
<keyword evidence="5 6" id="KW-0236">DNA replication inhibitor</keyword>
<proteinExistence type="inferred from homology"/>
<evidence type="ECO:0000256" key="7">
    <source>
        <dbReference type="SAM" id="Coils"/>
    </source>
</evidence>
<evidence type="ECO:0000256" key="6">
    <source>
        <dbReference type="HAMAP-Rule" id="MF_01159"/>
    </source>
</evidence>
<name>A0A1G9BW01_9LACT</name>
<comment type="subunit">
    <text evidence="6">Homotetramer. Interacts with both DnaA and DnaN, acting as a bridge between these two proteins.</text>
</comment>
<evidence type="ECO:0000313" key="8">
    <source>
        <dbReference type="EMBL" id="SDK43612.1"/>
    </source>
</evidence>
<comment type="similarity">
    <text evidence="6">Belongs to the YabA family.</text>
</comment>
<dbReference type="Pfam" id="PF06156">
    <property type="entry name" value="YabA"/>
    <property type="match status" value="1"/>
</dbReference>
<comment type="function">
    <text evidence="6">Involved in control of chromosome replication initiation. Inhibits the cooperative binding of DnaA to the oriC region, thus negatively regulating initiation of chromosome replication. Inhibits the ability of DnaA-ATP to form a helix on DNA; does not disassemble preformed DnaA-DNA helices. Decreases the residence time of DnaA on the chromosome at its binding sites (oriC, replication forks and promoter-binding sites). Tethers DnaA to the replication machinery via the DNA polymerase beta sliding clamp subunit (dnaN). Associates with oriC and other DnaA targets on the chromosome in a DnaA-dependent manner.</text>
</comment>
<dbReference type="GO" id="GO:0008270">
    <property type="term" value="F:zinc ion binding"/>
    <property type="evidence" value="ECO:0007669"/>
    <property type="project" value="UniProtKB-UniRule"/>
</dbReference>
<protein>
    <recommendedName>
        <fullName evidence="6">Replication initiation control protein YabA</fullName>
    </recommendedName>
</protein>
<keyword evidence="7" id="KW-0175">Coiled coil</keyword>
<dbReference type="OrthoDB" id="2112130at2"/>
<dbReference type="HAMAP" id="MF_01159">
    <property type="entry name" value="YabA"/>
    <property type="match status" value="1"/>
</dbReference>
<keyword evidence="3 6" id="KW-0479">Metal-binding</keyword>
<evidence type="ECO:0000313" key="9">
    <source>
        <dbReference type="Proteomes" id="UP000199433"/>
    </source>
</evidence>
<evidence type="ECO:0000256" key="1">
    <source>
        <dbReference type="ARBA" id="ARBA00022490"/>
    </source>
</evidence>
<dbReference type="GO" id="GO:0006260">
    <property type="term" value="P:DNA replication"/>
    <property type="evidence" value="ECO:0007669"/>
    <property type="project" value="UniProtKB-KW"/>
</dbReference>
<comment type="cofactor">
    <cofactor evidence="6">
        <name>Zn(2+)</name>
        <dbReference type="ChEBI" id="CHEBI:29105"/>
    </cofactor>
    <text evidence="6">Binds 1 zinc ion per subunit.</text>
</comment>
<keyword evidence="4 6" id="KW-0862">Zinc</keyword>
<evidence type="ECO:0000256" key="5">
    <source>
        <dbReference type="ARBA" id="ARBA00022880"/>
    </source>
</evidence>
<feature type="binding site" evidence="6">
    <location>
        <position position="88"/>
    </location>
    <ligand>
        <name>Zn(2+)</name>
        <dbReference type="ChEBI" id="CHEBI:29105"/>
    </ligand>
</feature>
<dbReference type="GO" id="GO:0008156">
    <property type="term" value="P:negative regulation of DNA replication"/>
    <property type="evidence" value="ECO:0007669"/>
    <property type="project" value="UniProtKB-UniRule"/>
</dbReference>
<feature type="binding site" evidence="6">
    <location>
        <position position="86"/>
    </location>
    <ligand>
        <name>Zn(2+)</name>
        <dbReference type="ChEBI" id="CHEBI:29105"/>
    </ligand>
</feature>
<dbReference type="InterPro" id="IPR010377">
    <property type="entry name" value="YabA"/>
</dbReference>
<gene>
    <name evidence="6" type="primary">yabA</name>
    <name evidence="8" type="ORF">SAMN04488098_103019</name>
</gene>
<comment type="subcellular location">
    <subcellularLocation>
        <location evidence="6">Cytoplasm</location>
        <location evidence="6">Nucleoid</location>
    </subcellularLocation>
    <text evidence="6">Localizes in tight foci, which correspond to the replisome at mid-cell throughout the cell cycle.</text>
</comment>
<dbReference type="PIRSF" id="PIRSF021439">
    <property type="entry name" value="DUF972"/>
    <property type="match status" value="1"/>
</dbReference>
<keyword evidence="2 6" id="KW-0235">DNA replication</keyword>
<evidence type="ECO:0000256" key="4">
    <source>
        <dbReference type="ARBA" id="ARBA00022833"/>
    </source>
</evidence>
<dbReference type="EMBL" id="FNFK01000030">
    <property type="protein sequence ID" value="SDK43612.1"/>
    <property type="molecule type" value="Genomic_DNA"/>
</dbReference>
<organism evidence="8 9">
    <name type="scientific">Alkalibacterium thalassium</name>
    <dbReference type="NCBI Taxonomy" id="426701"/>
    <lineage>
        <taxon>Bacteria</taxon>
        <taxon>Bacillati</taxon>
        <taxon>Bacillota</taxon>
        <taxon>Bacilli</taxon>
        <taxon>Lactobacillales</taxon>
        <taxon>Carnobacteriaceae</taxon>
        <taxon>Alkalibacterium</taxon>
    </lineage>
</organism>
<dbReference type="STRING" id="426701.SAMN04488098_103019"/>
<feature type="binding site" evidence="6">
    <location>
        <position position="105"/>
    </location>
    <ligand>
        <name>Zn(2+)</name>
        <dbReference type="ChEBI" id="CHEBI:29105"/>
    </ligand>
</feature>
<dbReference type="Proteomes" id="UP000199433">
    <property type="component" value="Unassembled WGS sequence"/>
</dbReference>
<accession>A0A1G9BW01</accession>
<evidence type="ECO:0000256" key="3">
    <source>
        <dbReference type="ARBA" id="ARBA00022723"/>
    </source>
</evidence>
<feature type="coiled-coil region" evidence="7">
    <location>
        <begin position="10"/>
        <end position="58"/>
    </location>
</feature>
<reference evidence="9" key="1">
    <citation type="submission" date="2016-10" db="EMBL/GenBank/DDBJ databases">
        <authorList>
            <person name="Varghese N."/>
            <person name="Submissions S."/>
        </authorList>
    </citation>
    <scope>NUCLEOTIDE SEQUENCE [LARGE SCALE GENOMIC DNA]</scope>
    <source>
        <strain evidence="9">DSM 19181</strain>
    </source>
</reference>
<keyword evidence="9" id="KW-1185">Reference proteome</keyword>
<dbReference type="AlphaFoldDB" id="A0A1G9BW01"/>
<evidence type="ECO:0000256" key="2">
    <source>
        <dbReference type="ARBA" id="ARBA00022705"/>
    </source>
</evidence>
<sequence length="114" mass="13419">MNKKELHDTFSDLESQAEATLKIIKNMKEELSHLTEDNHVLRMENQHLRDRLAEIMKQQSLEKQITDTGMTKSRLNLEKIYEDGFHVCNLFYGSRRDGDEPCAFCLEVIYGERK</sequence>
<dbReference type="GO" id="GO:0043590">
    <property type="term" value="C:bacterial nucleoid"/>
    <property type="evidence" value="ECO:0007669"/>
    <property type="project" value="UniProtKB-UniRule"/>
</dbReference>
<feature type="binding site" evidence="6">
    <location>
        <position position="102"/>
    </location>
    <ligand>
        <name>Zn(2+)</name>
        <dbReference type="ChEBI" id="CHEBI:29105"/>
    </ligand>
</feature>
<keyword evidence="1 6" id="KW-0963">Cytoplasm</keyword>